<protein>
    <submittedName>
        <fullName evidence="3">Thioredoxin fold domain-containing protein</fullName>
    </submittedName>
</protein>
<keyword evidence="1" id="KW-0732">Signal</keyword>
<dbReference type="PANTHER" id="PTHR35272:SF3">
    <property type="entry name" value="THIOL:DISULFIDE INTERCHANGE PROTEIN DSBC"/>
    <property type="match status" value="1"/>
</dbReference>
<dbReference type="EMBL" id="CP061801">
    <property type="protein sequence ID" value="QPK02448.1"/>
    <property type="molecule type" value="Genomic_DNA"/>
</dbReference>
<feature type="signal peptide" evidence="1">
    <location>
        <begin position="1"/>
        <end position="23"/>
    </location>
</feature>
<proteinExistence type="predicted"/>
<dbReference type="Pfam" id="PF13098">
    <property type="entry name" value="Thioredoxin_2"/>
    <property type="match status" value="1"/>
</dbReference>
<accession>A0A7T0DZV3</accession>
<reference evidence="3" key="1">
    <citation type="submission" date="2020-09" db="EMBL/GenBank/DDBJ databases">
        <title>First Report of a novel Colistin-Resistant species of Enterobacter cloacae complex Producing MCR-5 isolated from hospital sewage water.</title>
        <authorList>
            <person name="Zhou K."/>
        </authorList>
    </citation>
    <scope>NUCLEOTIDE SEQUENCE [LARGE SCALE GENOMIC DNA]</scope>
    <source>
        <strain evidence="3">HSW1412</strain>
    </source>
</reference>
<evidence type="ECO:0000259" key="2">
    <source>
        <dbReference type="Pfam" id="PF13098"/>
    </source>
</evidence>
<dbReference type="InterPro" id="IPR051470">
    <property type="entry name" value="Thiol:disulfide_interchange"/>
</dbReference>
<gene>
    <name evidence="3" type="ORF">IDM36_10220</name>
</gene>
<dbReference type="InterPro" id="IPR012336">
    <property type="entry name" value="Thioredoxin-like_fold"/>
</dbReference>
<organism evidence="3">
    <name type="scientific">Enterobacter mori</name>
    <dbReference type="NCBI Taxonomy" id="539813"/>
    <lineage>
        <taxon>Bacteria</taxon>
        <taxon>Pseudomonadati</taxon>
        <taxon>Pseudomonadota</taxon>
        <taxon>Gammaproteobacteria</taxon>
        <taxon>Enterobacterales</taxon>
        <taxon>Enterobacteriaceae</taxon>
        <taxon>Enterobacter</taxon>
    </lineage>
</organism>
<dbReference type="PANTHER" id="PTHR35272">
    <property type="entry name" value="THIOL:DISULFIDE INTERCHANGE PROTEIN DSBC-RELATED"/>
    <property type="match status" value="1"/>
</dbReference>
<feature type="domain" description="Thioredoxin-like fold" evidence="2">
    <location>
        <begin position="51"/>
        <end position="178"/>
    </location>
</feature>
<feature type="chain" id="PRO_5032354817" evidence="1">
    <location>
        <begin position="24"/>
        <end position="180"/>
    </location>
</feature>
<sequence>MMKGIIKTIALAMLCTASVSTLAATDNTPKEAYDDITHSLADLQPITFQAPTEKYKLLVFIDNQCIYCSNVVKNVKQYTDAGLTMSFLTVAPDSIRDSVIEDMGRVWCSTDKVKSLQKAMAGFLPDNDTTPACSDLVTRQSALAERMGIRVTPFMVVIEPEPRSIVGSQPPAAILATLKK</sequence>
<evidence type="ECO:0000256" key="1">
    <source>
        <dbReference type="SAM" id="SignalP"/>
    </source>
</evidence>
<evidence type="ECO:0000313" key="3">
    <source>
        <dbReference type="EMBL" id="QPK02448.1"/>
    </source>
</evidence>
<dbReference type="Gene3D" id="3.40.30.10">
    <property type="entry name" value="Glutaredoxin"/>
    <property type="match status" value="1"/>
</dbReference>
<dbReference type="InterPro" id="IPR036249">
    <property type="entry name" value="Thioredoxin-like_sf"/>
</dbReference>
<dbReference type="SUPFAM" id="SSF52833">
    <property type="entry name" value="Thioredoxin-like"/>
    <property type="match status" value="1"/>
</dbReference>
<dbReference type="AlphaFoldDB" id="A0A7T0DZV3"/>
<name>A0A7T0DZV3_9ENTR</name>